<evidence type="ECO:0000259" key="3">
    <source>
        <dbReference type="PROSITE" id="PS50887"/>
    </source>
</evidence>
<dbReference type="Pfam" id="PF00990">
    <property type="entry name" value="GGDEF"/>
    <property type="match status" value="1"/>
</dbReference>
<evidence type="ECO:0000313" key="5">
    <source>
        <dbReference type="Proteomes" id="UP000494261"/>
    </source>
</evidence>
<evidence type="ECO:0000313" key="4">
    <source>
        <dbReference type="EMBL" id="VWC45434.1"/>
    </source>
</evidence>
<keyword evidence="1" id="KW-1133">Transmembrane helix</keyword>
<dbReference type="EMBL" id="CABVQC010000079">
    <property type="protein sequence ID" value="VWC45434.1"/>
    <property type="molecule type" value="Genomic_DNA"/>
</dbReference>
<feature type="transmembrane region" description="Helical" evidence="1">
    <location>
        <begin position="152"/>
        <end position="169"/>
    </location>
</feature>
<protein>
    <submittedName>
        <fullName evidence="4">Histidine kinase</fullName>
    </submittedName>
</protein>
<dbReference type="AlphaFoldDB" id="A0A6P2S6S1"/>
<keyword evidence="4" id="KW-0808">Transferase</keyword>
<dbReference type="SMART" id="SM00052">
    <property type="entry name" value="EAL"/>
    <property type="match status" value="1"/>
</dbReference>
<dbReference type="InterPro" id="IPR052155">
    <property type="entry name" value="Biofilm_reg_signaling"/>
</dbReference>
<dbReference type="Gene3D" id="3.30.450.20">
    <property type="entry name" value="PAS domain"/>
    <property type="match status" value="1"/>
</dbReference>
<keyword evidence="4" id="KW-0418">Kinase</keyword>
<dbReference type="InterPro" id="IPR043128">
    <property type="entry name" value="Rev_trsase/Diguanyl_cyclase"/>
</dbReference>
<dbReference type="InterPro" id="IPR029787">
    <property type="entry name" value="Nucleotide_cyclase"/>
</dbReference>
<dbReference type="NCBIfam" id="TIGR00254">
    <property type="entry name" value="GGDEF"/>
    <property type="match status" value="1"/>
</dbReference>
<dbReference type="Gene3D" id="3.30.70.270">
    <property type="match status" value="1"/>
</dbReference>
<feature type="domain" description="GGDEF" evidence="3">
    <location>
        <begin position="390"/>
        <end position="524"/>
    </location>
</feature>
<dbReference type="SUPFAM" id="SSF141868">
    <property type="entry name" value="EAL domain-like"/>
    <property type="match status" value="1"/>
</dbReference>
<dbReference type="PROSITE" id="PS50883">
    <property type="entry name" value="EAL"/>
    <property type="match status" value="1"/>
</dbReference>
<gene>
    <name evidence="4" type="ORF">BLA13014_07235</name>
</gene>
<feature type="transmembrane region" description="Helical" evidence="1">
    <location>
        <begin position="196"/>
        <end position="218"/>
    </location>
</feature>
<feature type="transmembrane region" description="Helical" evidence="1">
    <location>
        <begin position="49"/>
        <end position="68"/>
    </location>
</feature>
<dbReference type="CDD" id="cd01948">
    <property type="entry name" value="EAL"/>
    <property type="match status" value="1"/>
</dbReference>
<keyword evidence="1" id="KW-0812">Transmembrane</keyword>
<organism evidence="4 5">
    <name type="scientific">Burkholderia aenigmatica</name>
    <dbReference type="NCBI Taxonomy" id="2015348"/>
    <lineage>
        <taxon>Bacteria</taxon>
        <taxon>Pseudomonadati</taxon>
        <taxon>Pseudomonadota</taxon>
        <taxon>Betaproteobacteria</taxon>
        <taxon>Burkholderiales</taxon>
        <taxon>Burkholderiaceae</taxon>
        <taxon>Burkholderia</taxon>
        <taxon>Burkholderia cepacia complex</taxon>
    </lineage>
</organism>
<dbReference type="SUPFAM" id="SSF55073">
    <property type="entry name" value="Nucleotide cyclase"/>
    <property type="match status" value="1"/>
</dbReference>
<feature type="transmembrane region" description="Helical" evidence="1">
    <location>
        <begin position="80"/>
        <end position="99"/>
    </location>
</feature>
<reference evidence="4 5" key="1">
    <citation type="submission" date="2019-09" db="EMBL/GenBank/DDBJ databases">
        <authorList>
            <person name="Depoorter E."/>
        </authorList>
    </citation>
    <scope>NUCLEOTIDE SEQUENCE [LARGE SCALE GENOMIC DNA]</scope>
    <source>
        <strain evidence="4">LMG 13014</strain>
    </source>
</reference>
<dbReference type="PANTHER" id="PTHR44757">
    <property type="entry name" value="DIGUANYLATE CYCLASE DGCP"/>
    <property type="match status" value="1"/>
</dbReference>
<dbReference type="PROSITE" id="PS50887">
    <property type="entry name" value="GGDEF"/>
    <property type="match status" value="1"/>
</dbReference>
<dbReference type="InterPro" id="IPR000160">
    <property type="entry name" value="GGDEF_dom"/>
</dbReference>
<sequence>MRVTGAAGQDNPNPGCSMQAHMKIHYARIARLASIATPARNPDLLAAQFRVFAGQLPVMYLILISSTWSLAVTHLGSTPWWLSVAMPAAMTLASLARLLHWRRARLLEPTPDAVLRALTVTNWLVIPIAVTFTAWALLLFPYGDAWQKAQVAFYMAITVIGCIFSLMYLRTAALSVAVIVNVAFIAFFLSTRQPTLVATAVNMAFVSAALIAVISVNYQGFLRTVDAQAESRMREQAQMRLMRMIDDMPVAVMTADPETFRINYLNATSRNLLRSIEHLLPISADDALGAPIDFFHPHPQHQRRLLADPANLPHRARIGLGPEVLDIQVSAVRDAQGRYIGPMLSWSIVTQQAEAEARIHQLAHHDSLTGLPNRATFLAEFDASLRRSDKVLGLLFIDLDGFKLINDARGHSAGDEVLRQVAERLRGQCPEPGMLLGRIGGDEFAVLLRDTDADGAMGAAARLVDSLAAPYAPSPDRQFRIGASIGCVLAPHHGNDAGVLLSRADMALYAAKKAGKGTYRMFSPDMETSAQERVALESKLRFALDENQGLYVFYQPIVDARTRRITAREALLRWHHPHAGWISPGRFIPVAERGGLIDRLGRFVLDQACREAARWPDGARVAVNVSAGQLGHGTIVPAFAAALAGAGLAPDRLEIEVTETALLHDEGKAIADLRALRSMGVRVALDDFGTGFSSLAHLRAFPFDKIKIDGSFVRDAVTRPDCAAVVRAVADLGKRLGVTTVAEGVETEEQLACITDAGCREVQGFLIGRPVPGEHDAPAIRWIERAALAEQATTTRA</sequence>
<dbReference type="SMART" id="SM00267">
    <property type="entry name" value="GGDEF"/>
    <property type="match status" value="1"/>
</dbReference>
<evidence type="ECO:0000256" key="1">
    <source>
        <dbReference type="SAM" id="Phobius"/>
    </source>
</evidence>
<dbReference type="InterPro" id="IPR001633">
    <property type="entry name" value="EAL_dom"/>
</dbReference>
<evidence type="ECO:0000259" key="2">
    <source>
        <dbReference type="PROSITE" id="PS50883"/>
    </source>
</evidence>
<dbReference type="Gene3D" id="3.20.20.450">
    <property type="entry name" value="EAL domain"/>
    <property type="match status" value="1"/>
</dbReference>
<dbReference type="InterPro" id="IPR035919">
    <property type="entry name" value="EAL_sf"/>
</dbReference>
<feature type="transmembrane region" description="Helical" evidence="1">
    <location>
        <begin position="174"/>
        <end position="190"/>
    </location>
</feature>
<dbReference type="CDD" id="cd01949">
    <property type="entry name" value="GGDEF"/>
    <property type="match status" value="1"/>
</dbReference>
<keyword evidence="1" id="KW-0472">Membrane</keyword>
<dbReference type="Pfam" id="PF00563">
    <property type="entry name" value="EAL"/>
    <property type="match status" value="1"/>
</dbReference>
<accession>A0A6P2S6S1</accession>
<proteinExistence type="predicted"/>
<feature type="transmembrane region" description="Helical" evidence="1">
    <location>
        <begin position="120"/>
        <end position="140"/>
    </location>
</feature>
<dbReference type="PANTHER" id="PTHR44757:SF2">
    <property type="entry name" value="BIOFILM ARCHITECTURE MAINTENANCE PROTEIN MBAA"/>
    <property type="match status" value="1"/>
</dbReference>
<dbReference type="Proteomes" id="UP000494261">
    <property type="component" value="Unassembled WGS sequence"/>
</dbReference>
<dbReference type="GO" id="GO:0016301">
    <property type="term" value="F:kinase activity"/>
    <property type="evidence" value="ECO:0007669"/>
    <property type="project" value="UniProtKB-KW"/>
</dbReference>
<feature type="domain" description="EAL" evidence="2">
    <location>
        <begin position="533"/>
        <end position="784"/>
    </location>
</feature>
<name>A0A6P2S6S1_9BURK</name>